<dbReference type="SUPFAM" id="SSF51197">
    <property type="entry name" value="Clavaminate synthase-like"/>
    <property type="match status" value="1"/>
</dbReference>
<dbReference type="KEGG" id="mtar:DF168_02130"/>
<dbReference type="PANTHER" id="PTHR20883:SF48">
    <property type="entry name" value="ECTOINE DIOXYGENASE"/>
    <property type="match status" value="1"/>
</dbReference>
<evidence type="ECO:0008006" key="4">
    <source>
        <dbReference type="Google" id="ProtNLM"/>
    </source>
</evidence>
<dbReference type="PANTHER" id="PTHR20883">
    <property type="entry name" value="PHYTANOYL-COA DIOXYGENASE DOMAIN CONTAINING 1"/>
    <property type="match status" value="1"/>
</dbReference>
<organism evidence="2 3">
    <name type="scientific">Candidatus Moanibacter tarae</name>
    <dbReference type="NCBI Taxonomy" id="2200854"/>
    <lineage>
        <taxon>Bacteria</taxon>
        <taxon>Pseudomonadati</taxon>
        <taxon>Verrucomicrobiota</taxon>
        <taxon>Opitutia</taxon>
        <taxon>Puniceicoccales</taxon>
        <taxon>Puniceicoccales incertae sedis</taxon>
        <taxon>Candidatus Moanibacter</taxon>
    </lineage>
</organism>
<proteinExistence type="predicted"/>
<dbReference type="Proteomes" id="UP000247465">
    <property type="component" value="Chromosome"/>
</dbReference>
<dbReference type="AlphaFoldDB" id="A0A2Z4AGT3"/>
<dbReference type="Pfam" id="PF05721">
    <property type="entry name" value="PhyH"/>
    <property type="match status" value="1"/>
</dbReference>
<name>A0A2Z4AGT3_9BACT</name>
<evidence type="ECO:0000256" key="1">
    <source>
        <dbReference type="ARBA" id="ARBA00001954"/>
    </source>
</evidence>
<gene>
    <name evidence="2" type="ORF">DF168_02130</name>
</gene>
<dbReference type="EMBL" id="CP029803">
    <property type="protein sequence ID" value="AWT60905.1"/>
    <property type="molecule type" value="Genomic_DNA"/>
</dbReference>
<reference evidence="2 3" key="1">
    <citation type="submission" date="2018-06" db="EMBL/GenBank/DDBJ databases">
        <title>Draft Genome Sequence of a Novel Marine Bacterium Related to the Verrucomicrobia.</title>
        <authorList>
            <person name="Vosseberg J."/>
            <person name="Martijn J."/>
            <person name="Ettema T.J.G."/>
        </authorList>
    </citation>
    <scope>NUCLEOTIDE SEQUENCE [LARGE SCALE GENOMIC DNA]</scope>
    <source>
        <strain evidence="2">TARA_B100001123</strain>
    </source>
</reference>
<evidence type="ECO:0000313" key="3">
    <source>
        <dbReference type="Proteomes" id="UP000247465"/>
    </source>
</evidence>
<comment type="cofactor">
    <cofactor evidence="1">
        <name>Fe(2+)</name>
        <dbReference type="ChEBI" id="CHEBI:29033"/>
    </cofactor>
</comment>
<dbReference type="InterPro" id="IPR008775">
    <property type="entry name" value="Phytyl_CoA_dOase-like"/>
</dbReference>
<accession>A0A2Z4AGT3</accession>
<protein>
    <recommendedName>
        <fullName evidence="4">Phytanoyl-CoA dioxygenase family protein</fullName>
    </recommendedName>
</protein>
<dbReference type="GO" id="GO:0005506">
    <property type="term" value="F:iron ion binding"/>
    <property type="evidence" value="ECO:0007669"/>
    <property type="project" value="UniProtKB-ARBA"/>
</dbReference>
<sequence>MISADTFSETYSSDALEKGEPFSDAQKAKLVEEFYREGWIHLENILNPIEVEALKGGMRRKYNDERLHSDEEGDHVRGVSLMRMFEFHQSFRDLIVKEPVAGLAEAILGEDCHMMAMNALRNGHGVGIDRWHVDQGPFFPCPDEIPRHDPRLRISCYAFNALFPLTDIDSIEHGPTQVVPGSHYSGRKPPVEDNPSFDGQGPVSIYAKAGDVYLFHNQVWHRGAVNESQRVRYIATVAYSQRFMAQRFYPFLNYRMPEHVLEGANDRLLRMLGKHEKGSYG</sequence>
<dbReference type="Gene3D" id="2.60.120.620">
    <property type="entry name" value="q2cbj1_9rhob like domain"/>
    <property type="match status" value="1"/>
</dbReference>
<evidence type="ECO:0000313" key="2">
    <source>
        <dbReference type="EMBL" id="AWT60905.1"/>
    </source>
</evidence>
<dbReference type="GO" id="GO:0016706">
    <property type="term" value="F:2-oxoglutarate-dependent dioxygenase activity"/>
    <property type="evidence" value="ECO:0007669"/>
    <property type="project" value="UniProtKB-ARBA"/>
</dbReference>